<evidence type="ECO:0000256" key="6">
    <source>
        <dbReference type="SAM" id="SignalP"/>
    </source>
</evidence>
<feature type="domain" description="DUF642" evidence="7">
    <location>
        <begin position="199"/>
        <end position="364"/>
    </location>
</feature>
<feature type="signal peptide" evidence="6">
    <location>
        <begin position="1"/>
        <end position="25"/>
    </location>
</feature>
<evidence type="ECO:0000256" key="4">
    <source>
        <dbReference type="ARBA" id="ARBA00022729"/>
    </source>
</evidence>
<keyword evidence="4 6" id="KW-0732">Signal</keyword>
<organism evidence="8 9">
    <name type="scientific">Urochloa decumbens</name>
    <dbReference type="NCBI Taxonomy" id="240449"/>
    <lineage>
        <taxon>Eukaryota</taxon>
        <taxon>Viridiplantae</taxon>
        <taxon>Streptophyta</taxon>
        <taxon>Embryophyta</taxon>
        <taxon>Tracheophyta</taxon>
        <taxon>Spermatophyta</taxon>
        <taxon>Magnoliopsida</taxon>
        <taxon>Liliopsida</taxon>
        <taxon>Poales</taxon>
        <taxon>Poaceae</taxon>
        <taxon>PACMAD clade</taxon>
        <taxon>Panicoideae</taxon>
        <taxon>Panicodae</taxon>
        <taxon>Paniceae</taxon>
        <taxon>Melinidinae</taxon>
        <taxon>Urochloa</taxon>
    </lineage>
</organism>
<dbReference type="EMBL" id="OZ075139">
    <property type="protein sequence ID" value="CAL5016162.1"/>
    <property type="molecule type" value="Genomic_DNA"/>
</dbReference>
<comment type="subcellular location">
    <subcellularLocation>
        <location evidence="1">Secreted</location>
        <location evidence="1">Cell wall</location>
    </subcellularLocation>
</comment>
<evidence type="ECO:0000313" key="9">
    <source>
        <dbReference type="Proteomes" id="UP001497457"/>
    </source>
</evidence>
<dbReference type="PANTHER" id="PTHR31265:SF8">
    <property type="entry name" value="OS04G0494950 PROTEIN"/>
    <property type="match status" value="1"/>
</dbReference>
<dbReference type="Pfam" id="PF04862">
    <property type="entry name" value="DUF642"/>
    <property type="match status" value="2"/>
</dbReference>
<sequence length="377" mass="40268">MAENTSTRCLLLLVLVSAAAGVASGIADGLLPNGNFEQGPDASQLNGTRVMGQHAIPSWEISGFVEYIQSGQNQQDGMVLAVPEGAHAVRLGNEAWIRQQLTGLARRSYYSVTFSAARTCGQAEQINVSVAPESGVLPIQTVYTSSGWDSYSYAFRARHTTAWLTVHNNGAEEDPACGPLVDAFSIKALNPPRRVKGNMLKNGDFEEGPYIAPDNPWGLLVPPMDEDDVSPLPGWMIMSDTKSVRYVDAAHHKVPHGSYAVELVAGSECALLQEARTVAGRTYRLSFSVGDAGSGCAQPLAVKASAAYSSQVVTYPSQGTGGSTRGELEFAAIADVTRVVFQSMNHYMKPDGTLCGPVVDDVSLVAARKRAARRLFM</sequence>
<dbReference type="PANTHER" id="PTHR31265">
    <property type="entry name" value="OS02G0527500 PROTEIN-RELATED"/>
    <property type="match status" value="1"/>
</dbReference>
<evidence type="ECO:0000256" key="3">
    <source>
        <dbReference type="ARBA" id="ARBA00022525"/>
    </source>
</evidence>
<feature type="chain" id="PRO_5044849518" description="DUF642 domain-containing protein" evidence="6">
    <location>
        <begin position="26"/>
        <end position="377"/>
    </location>
</feature>
<evidence type="ECO:0000259" key="7">
    <source>
        <dbReference type="Pfam" id="PF04862"/>
    </source>
</evidence>
<dbReference type="InterPro" id="IPR006946">
    <property type="entry name" value="DGR2-like_dom"/>
</dbReference>
<evidence type="ECO:0000256" key="2">
    <source>
        <dbReference type="ARBA" id="ARBA00022512"/>
    </source>
</evidence>
<dbReference type="SUPFAM" id="SSF49785">
    <property type="entry name" value="Galactose-binding domain-like"/>
    <property type="match status" value="1"/>
</dbReference>
<dbReference type="InterPro" id="IPR052437">
    <property type="entry name" value="Pectin_Meth_Modulator"/>
</dbReference>
<keyword evidence="3" id="KW-0964">Secreted</keyword>
<dbReference type="InterPro" id="IPR008979">
    <property type="entry name" value="Galactose-bd-like_sf"/>
</dbReference>
<evidence type="ECO:0000256" key="5">
    <source>
        <dbReference type="ARBA" id="ARBA00023180"/>
    </source>
</evidence>
<dbReference type="Proteomes" id="UP001497457">
    <property type="component" value="Chromosome 29rd"/>
</dbReference>
<gene>
    <name evidence="8" type="ORF">URODEC1_LOCUS73035</name>
</gene>
<evidence type="ECO:0000256" key="1">
    <source>
        <dbReference type="ARBA" id="ARBA00004191"/>
    </source>
</evidence>
<protein>
    <recommendedName>
        <fullName evidence="7">DUF642 domain-containing protein</fullName>
    </recommendedName>
</protein>
<proteinExistence type="predicted"/>
<feature type="domain" description="DUF642" evidence="7">
    <location>
        <begin position="29"/>
        <end position="187"/>
    </location>
</feature>
<evidence type="ECO:0000313" key="8">
    <source>
        <dbReference type="EMBL" id="CAL5016162.1"/>
    </source>
</evidence>
<dbReference type="Gene3D" id="2.60.120.260">
    <property type="entry name" value="Galactose-binding domain-like"/>
    <property type="match status" value="2"/>
</dbReference>
<dbReference type="AlphaFoldDB" id="A0ABC9CA42"/>
<name>A0ABC9CA42_9POAL</name>
<keyword evidence="5" id="KW-0325">Glycoprotein</keyword>
<reference evidence="8" key="1">
    <citation type="submission" date="2024-10" db="EMBL/GenBank/DDBJ databases">
        <authorList>
            <person name="Ryan C."/>
        </authorList>
    </citation>
    <scope>NUCLEOTIDE SEQUENCE [LARGE SCALE GENOMIC DNA]</scope>
</reference>
<keyword evidence="9" id="KW-1185">Reference proteome</keyword>
<keyword evidence="2" id="KW-0134">Cell wall</keyword>
<accession>A0ABC9CA42</accession>